<reference evidence="1 2" key="1">
    <citation type="submission" date="2019-02" db="EMBL/GenBank/DDBJ databases">
        <title>Draft genome sequences of novel Actinobacteria.</title>
        <authorList>
            <person name="Sahin N."/>
            <person name="Ay H."/>
            <person name="Saygin H."/>
        </authorList>
    </citation>
    <scope>NUCLEOTIDE SEQUENCE [LARGE SCALE GENOMIC DNA]</scope>
    <source>
        <strain evidence="1 2">JCM 30529</strain>
    </source>
</reference>
<dbReference type="EMBL" id="SMKE01000065">
    <property type="protein sequence ID" value="TDC01136.1"/>
    <property type="molecule type" value="Genomic_DNA"/>
</dbReference>
<name>A0ABY2DL87_9ACTN</name>
<proteinExistence type="predicted"/>
<accession>A0ABY2DL87</accession>
<keyword evidence="2" id="KW-1185">Reference proteome</keyword>
<protein>
    <submittedName>
        <fullName evidence="1">Uncharacterized protein</fullName>
    </submittedName>
</protein>
<comment type="caution">
    <text evidence="1">The sequence shown here is derived from an EMBL/GenBank/DDBJ whole genome shotgun (WGS) entry which is preliminary data.</text>
</comment>
<evidence type="ECO:0000313" key="1">
    <source>
        <dbReference type="EMBL" id="TDC01136.1"/>
    </source>
</evidence>
<organism evidence="1 2">
    <name type="scientific">Micromonospora fluostatini</name>
    <dbReference type="NCBI Taxonomy" id="1629071"/>
    <lineage>
        <taxon>Bacteria</taxon>
        <taxon>Bacillati</taxon>
        <taxon>Actinomycetota</taxon>
        <taxon>Actinomycetes</taxon>
        <taxon>Micromonosporales</taxon>
        <taxon>Micromonosporaceae</taxon>
        <taxon>Micromonospora</taxon>
    </lineage>
</organism>
<dbReference type="Proteomes" id="UP000295626">
    <property type="component" value="Unassembled WGS sequence"/>
</dbReference>
<evidence type="ECO:0000313" key="2">
    <source>
        <dbReference type="Proteomes" id="UP000295626"/>
    </source>
</evidence>
<sequence length="111" mass="12364">MPTLADLIAEECQRSAGAETDGAEGLAESGDFEGAWKTHKRSDALATMAHNFDNRRADAPIYVGRSDLWHDTIRRMAQEAHLRDVSDNSRLYVWECTDVECEHLADLESAA</sequence>
<gene>
    <name evidence="1" type="ORF">E1091_03455</name>
</gene>